<accession>A0AAD5S379</accession>
<proteinExistence type="predicted"/>
<keyword evidence="3" id="KW-1185">Reference proteome</keyword>
<evidence type="ECO:0000313" key="3">
    <source>
        <dbReference type="Proteomes" id="UP001212841"/>
    </source>
</evidence>
<feature type="region of interest" description="Disordered" evidence="1">
    <location>
        <begin position="341"/>
        <end position="362"/>
    </location>
</feature>
<organism evidence="2 3">
    <name type="scientific">Rhizophlyctis rosea</name>
    <dbReference type="NCBI Taxonomy" id="64517"/>
    <lineage>
        <taxon>Eukaryota</taxon>
        <taxon>Fungi</taxon>
        <taxon>Fungi incertae sedis</taxon>
        <taxon>Chytridiomycota</taxon>
        <taxon>Chytridiomycota incertae sedis</taxon>
        <taxon>Chytridiomycetes</taxon>
        <taxon>Rhizophlyctidales</taxon>
        <taxon>Rhizophlyctidaceae</taxon>
        <taxon>Rhizophlyctis</taxon>
    </lineage>
</organism>
<dbReference type="AlphaFoldDB" id="A0AAD5S379"/>
<dbReference type="Proteomes" id="UP001212841">
    <property type="component" value="Unassembled WGS sequence"/>
</dbReference>
<sequence length="362" mass="40661">MTLGKRFFVQLALQGHTPKKPPIIIHTLSRQPHPLSVERCRMQDAASRLKYAITLKCKEWYDCVYDDLDQFGQVLPAAKGSVQPILQVGRDFYVGTGSAFRSLEQRYELPTVFPGPHDQYGLPTRQNHFLTNSLLSWNDKTFYPALLPHLQYLLYVAQSRQSPSRNSTTPQPPLIPPPTHPILSHISQIESQLLHPRPTEEETWLFPGSNYPHAADMSIAPSIRRALTIPAVKYEWNFPATRRWLDELDNFLGQGKEDQVDITSEDALQLLKMKYEGDNGVGGTGPDVEVEVDNGGVGVLEIKGKVVRKSYLDMTVEVRVEGAEDPVTVTFPLEDVRRCDGDIGSMGRGKQPNAGSKFRDVD</sequence>
<comment type="caution">
    <text evidence="2">The sequence shown here is derived from an EMBL/GenBank/DDBJ whole genome shotgun (WGS) entry which is preliminary data.</text>
</comment>
<evidence type="ECO:0000256" key="1">
    <source>
        <dbReference type="SAM" id="MobiDB-lite"/>
    </source>
</evidence>
<reference evidence="2" key="1">
    <citation type="submission" date="2020-05" db="EMBL/GenBank/DDBJ databases">
        <title>Phylogenomic resolution of chytrid fungi.</title>
        <authorList>
            <person name="Stajich J.E."/>
            <person name="Amses K."/>
            <person name="Simmons R."/>
            <person name="Seto K."/>
            <person name="Myers J."/>
            <person name="Bonds A."/>
            <person name="Quandt C.A."/>
            <person name="Barry K."/>
            <person name="Liu P."/>
            <person name="Grigoriev I."/>
            <person name="Longcore J.E."/>
            <person name="James T.Y."/>
        </authorList>
    </citation>
    <scope>NUCLEOTIDE SEQUENCE</scope>
    <source>
        <strain evidence="2">JEL0318</strain>
    </source>
</reference>
<evidence type="ECO:0000313" key="2">
    <source>
        <dbReference type="EMBL" id="KAJ3039688.1"/>
    </source>
</evidence>
<name>A0AAD5S379_9FUNG</name>
<gene>
    <name evidence="2" type="ORF">HK097_002769</name>
</gene>
<protein>
    <submittedName>
        <fullName evidence="2">Uncharacterized protein</fullName>
    </submittedName>
</protein>
<dbReference type="EMBL" id="JADGJD010001615">
    <property type="protein sequence ID" value="KAJ3039688.1"/>
    <property type="molecule type" value="Genomic_DNA"/>
</dbReference>